<comment type="caution">
    <text evidence="2">The sequence shown here is derived from an EMBL/GenBank/DDBJ whole genome shotgun (WGS) entry which is preliminary data.</text>
</comment>
<gene>
    <name evidence="2" type="ORF">CF394_14495</name>
</gene>
<feature type="region of interest" description="Disordered" evidence="1">
    <location>
        <begin position="38"/>
        <end position="57"/>
    </location>
</feature>
<evidence type="ECO:0000313" key="3">
    <source>
        <dbReference type="Proteomes" id="UP000217065"/>
    </source>
</evidence>
<protein>
    <submittedName>
        <fullName evidence="2">Uncharacterized protein</fullName>
    </submittedName>
</protein>
<evidence type="ECO:0000313" key="2">
    <source>
        <dbReference type="EMBL" id="OZS76894.1"/>
    </source>
</evidence>
<dbReference type="RefSeq" id="WP_094944568.1">
    <property type="nucleotide sequence ID" value="NZ_NOKQ01000342.1"/>
</dbReference>
<dbReference type="AlphaFoldDB" id="A0A264VZZ9"/>
<dbReference type="OrthoDB" id="2448579at2"/>
<dbReference type="Proteomes" id="UP000217065">
    <property type="component" value="Unassembled WGS sequence"/>
</dbReference>
<evidence type="ECO:0000256" key="1">
    <source>
        <dbReference type="SAM" id="MobiDB-lite"/>
    </source>
</evidence>
<proteinExistence type="predicted"/>
<accession>A0A264VZZ9</accession>
<dbReference type="EMBL" id="NOKQ01000342">
    <property type="protein sequence ID" value="OZS76894.1"/>
    <property type="molecule type" value="Genomic_DNA"/>
</dbReference>
<name>A0A264VZZ9_9BACL</name>
<keyword evidence="3" id="KW-1185">Reference proteome</keyword>
<reference evidence="2 3" key="1">
    <citation type="submission" date="2017-07" db="EMBL/GenBank/DDBJ databases">
        <title>Tetzosporium hominis gen.nov. sp.nov.</title>
        <authorList>
            <person name="Tetz G."/>
            <person name="Tetz V."/>
        </authorList>
    </citation>
    <scope>NUCLEOTIDE SEQUENCE [LARGE SCALE GENOMIC DNA]</scope>
    <source>
        <strain evidence="2 3">VT-49</strain>
    </source>
</reference>
<sequence length="217" mass="24320">MRKSMLYALVLTALMIGLIFFLSSDYLPNKPGELVDEQEIDESKPADEQEVVTTPDVTEHPETKKLAIEIDGSEEMVELKRYSDETNTFVIYIDEEHFTYEEGLSQTITSKESRLATLTIEGIPDQTPEEVARTRAEQYREDFSVNGPSSITDPVDGLHLKGTSDGEILNVYIASNPAQDTVFVVTARYPKAAENTIGARIEAMAKTFEMEDTRDVQ</sequence>
<organism evidence="2 3">
    <name type="scientific">Tetzosporium hominis</name>
    <dbReference type="NCBI Taxonomy" id="2020506"/>
    <lineage>
        <taxon>Bacteria</taxon>
        <taxon>Bacillati</taxon>
        <taxon>Bacillota</taxon>
        <taxon>Bacilli</taxon>
        <taxon>Bacillales</taxon>
        <taxon>Caryophanaceae</taxon>
        <taxon>Tetzosporium</taxon>
    </lineage>
</organism>